<dbReference type="PRINTS" id="PR00469">
    <property type="entry name" value="PNDRDTASEII"/>
</dbReference>
<dbReference type="Gene3D" id="3.50.50.60">
    <property type="entry name" value="FAD/NAD(P)-binding domain"/>
    <property type="match status" value="2"/>
</dbReference>
<dbReference type="PRINTS" id="PR00368">
    <property type="entry name" value="FADPNR"/>
</dbReference>
<keyword evidence="4" id="KW-0472">Membrane</keyword>
<evidence type="ECO:0000313" key="7">
    <source>
        <dbReference type="Proteomes" id="UP001597353"/>
    </source>
</evidence>
<evidence type="ECO:0000259" key="5">
    <source>
        <dbReference type="Pfam" id="PF07992"/>
    </source>
</evidence>
<dbReference type="RefSeq" id="WP_390258396.1">
    <property type="nucleotide sequence ID" value="NZ_JBHUGH010000001.1"/>
</dbReference>
<keyword evidence="4" id="KW-0812">Transmembrane</keyword>
<accession>A0ABW4RZW8</accession>
<feature type="transmembrane region" description="Helical" evidence="4">
    <location>
        <begin position="15"/>
        <end position="36"/>
    </location>
</feature>
<evidence type="ECO:0000313" key="6">
    <source>
        <dbReference type="EMBL" id="MFD1910618.1"/>
    </source>
</evidence>
<keyword evidence="4" id="KW-1133">Transmembrane helix</keyword>
<dbReference type="InterPro" id="IPR023753">
    <property type="entry name" value="FAD/NAD-binding_dom"/>
</dbReference>
<organism evidence="6 7">
    <name type="scientific">Halodurantibacterium flavum</name>
    <dbReference type="NCBI Taxonomy" id="1382802"/>
    <lineage>
        <taxon>Bacteria</taxon>
        <taxon>Pseudomonadati</taxon>
        <taxon>Pseudomonadota</taxon>
        <taxon>Alphaproteobacteria</taxon>
        <taxon>Rhodobacterales</taxon>
        <taxon>Paracoccaceae</taxon>
        <taxon>Halodurantibacterium</taxon>
    </lineage>
</organism>
<evidence type="ECO:0000256" key="3">
    <source>
        <dbReference type="ARBA" id="ARBA00023002"/>
    </source>
</evidence>
<protein>
    <recommendedName>
        <fullName evidence="1">Thioredoxin reductase</fullName>
    </recommendedName>
</protein>
<keyword evidence="3" id="KW-0560">Oxidoreductase</keyword>
<gene>
    <name evidence="6" type="ORF">ACFSGJ_00140</name>
</gene>
<evidence type="ECO:0000256" key="4">
    <source>
        <dbReference type="SAM" id="Phobius"/>
    </source>
</evidence>
<keyword evidence="7" id="KW-1185">Reference proteome</keyword>
<evidence type="ECO:0000256" key="1">
    <source>
        <dbReference type="ARBA" id="ARBA00018719"/>
    </source>
</evidence>
<sequence length="321" mass="33843">MSARSSSHPAGRTSAMLDCIVIGGGPAGLTAAIYLARFRRRVLVIDAGGSRAALIPRSHNHPGFPAGIPGEELLDRMRRQLTDLGVSVLQEKVIRVAHLPGQGFEVMGRAPIPARQVILATGVTDRLPSIAGATEAITSGRLRLCPVCDAFELTGKPVGVIGADRHAASEALFLRHYSPEITLLTLGQPLVLSARDRAALSDAGIGIEQASGWDWDFHHDGVLMQGPGGRGRHFAAIYSGLGSDPHSGLARDLGVRVDEDRRILTDARQQTSVPGILAAGDVVTGLNQIGVAMAQAEIAATRVHNLLRKAEGRVLPAPDQP</sequence>
<reference evidence="7" key="1">
    <citation type="journal article" date="2019" name="Int. J. Syst. Evol. Microbiol.">
        <title>The Global Catalogue of Microorganisms (GCM) 10K type strain sequencing project: providing services to taxonomists for standard genome sequencing and annotation.</title>
        <authorList>
            <consortium name="The Broad Institute Genomics Platform"/>
            <consortium name="The Broad Institute Genome Sequencing Center for Infectious Disease"/>
            <person name="Wu L."/>
            <person name="Ma J."/>
        </authorList>
    </citation>
    <scope>NUCLEOTIDE SEQUENCE [LARGE SCALE GENOMIC DNA]</scope>
    <source>
        <strain evidence="7">CGMCC 4.7242</strain>
    </source>
</reference>
<dbReference type="Pfam" id="PF07992">
    <property type="entry name" value="Pyr_redox_2"/>
    <property type="match status" value="1"/>
</dbReference>
<dbReference type="InterPro" id="IPR036188">
    <property type="entry name" value="FAD/NAD-bd_sf"/>
</dbReference>
<feature type="domain" description="FAD/NAD(P)-binding" evidence="5">
    <location>
        <begin position="18"/>
        <end position="296"/>
    </location>
</feature>
<dbReference type="SUPFAM" id="SSF51905">
    <property type="entry name" value="FAD/NAD(P)-binding domain"/>
    <property type="match status" value="1"/>
</dbReference>
<dbReference type="Proteomes" id="UP001597353">
    <property type="component" value="Unassembled WGS sequence"/>
</dbReference>
<dbReference type="InterPro" id="IPR050097">
    <property type="entry name" value="Ferredoxin-NADP_redctase_2"/>
</dbReference>
<evidence type="ECO:0000256" key="2">
    <source>
        <dbReference type="ARBA" id="ARBA00022630"/>
    </source>
</evidence>
<proteinExistence type="predicted"/>
<name>A0ABW4RZW8_9RHOB</name>
<dbReference type="PANTHER" id="PTHR48105">
    <property type="entry name" value="THIOREDOXIN REDUCTASE 1-RELATED-RELATED"/>
    <property type="match status" value="1"/>
</dbReference>
<keyword evidence="2" id="KW-0285">Flavoprotein</keyword>
<dbReference type="EMBL" id="JBHUGH010000001">
    <property type="protein sequence ID" value="MFD1910618.1"/>
    <property type="molecule type" value="Genomic_DNA"/>
</dbReference>
<comment type="caution">
    <text evidence="6">The sequence shown here is derived from an EMBL/GenBank/DDBJ whole genome shotgun (WGS) entry which is preliminary data.</text>
</comment>